<dbReference type="Gene3D" id="3.10.50.40">
    <property type="match status" value="1"/>
</dbReference>
<protein>
    <recommendedName>
        <fullName evidence="2 5">peptidylprolyl isomerase</fullName>
        <ecNumber evidence="2 5">5.2.1.8</ecNumber>
    </recommendedName>
</protein>
<evidence type="ECO:0000256" key="4">
    <source>
        <dbReference type="ARBA" id="ARBA00023235"/>
    </source>
</evidence>
<evidence type="ECO:0000259" key="6">
    <source>
        <dbReference type="PROSITE" id="PS50059"/>
    </source>
</evidence>
<accession>L1J535</accession>
<dbReference type="Pfam" id="PF00254">
    <property type="entry name" value="FKBP_C"/>
    <property type="match status" value="1"/>
</dbReference>
<dbReference type="OrthoDB" id="8116123at2759"/>
<dbReference type="PANTHER" id="PTHR10516">
    <property type="entry name" value="PEPTIDYL-PROLYL CIS-TRANS ISOMERASE"/>
    <property type="match status" value="1"/>
</dbReference>
<dbReference type="KEGG" id="gtt:GUITHDRAFT_110554"/>
<dbReference type="InterPro" id="IPR001179">
    <property type="entry name" value="PPIase_FKBP_dom"/>
</dbReference>
<gene>
    <name evidence="7" type="ORF">GUITHDRAFT_110554</name>
</gene>
<dbReference type="SUPFAM" id="SSF54534">
    <property type="entry name" value="FKBP-like"/>
    <property type="match status" value="1"/>
</dbReference>
<dbReference type="EC" id="5.2.1.8" evidence="2 5"/>
<feature type="domain" description="PPIase FKBP-type" evidence="6">
    <location>
        <begin position="1"/>
        <end position="84"/>
    </location>
</feature>
<reference evidence="8" key="3">
    <citation type="submission" date="2016-03" db="UniProtKB">
        <authorList>
            <consortium name="EnsemblProtists"/>
        </authorList>
    </citation>
    <scope>IDENTIFICATION</scope>
</reference>
<evidence type="ECO:0000313" key="9">
    <source>
        <dbReference type="Proteomes" id="UP000011087"/>
    </source>
</evidence>
<keyword evidence="4 5" id="KW-0413">Isomerase</keyword>
<dbReference type="HOGENOM" id="CLU_2502690_0_0_1"/>
<evidence type="ECO:0000256" key="1">
    <source>
        <dbReference type="ARBA" id="ARBA00000971"/>
    </source>
</evidence>
<dbReference type="Proteomes" id="UP000011087">
    <property type="component" value="Unassembled WGS sequence"/>
</dbReference>
<sequence length="86" mass="8911">MLLDGTLVGDTGGEDSDLGGEPFRFCMGCGSVIQGLEMAILELRVGSKARVMITPDLAYGTKGLYPFIPANAGLICELELVAASSS</sequence>
<evidence type="ECO:0000313" key="7">
    <source>
        <dbReference type="EMBL" id="EKX43432.1"/>
    </source>
</evidence>
<dbReference type="PaxDb" id="55529-EKX43432"/>
<dbReference type="STRING" id="905079.L1J535"/>
<evidence type="ECO:0000313" key="8">
    <source>
        <dbReference type="EnsemblProtists" id="EKX43432"/>
    </source>
</evidence>
<dbReference type="PROSITE" id="PS50059">
    <property type="entry name" value="FKBP_PPIASE"/>
    <property type="match status" value="1"/>
</dbReference>
<keyword evidence="3 5" id="KW-0697">Rotamase</keyword>
<dbReference type="eggNOG" id="KOG0544">
    <property type="taxonomic scope" value="Eukaryota"/>
</dbReference>
<reference evidence="7 9" key="1">
    <citation type="journal article" date="2012" name="Nature">
        <title>Algal genomes reveal evolutionary mosaicism and the fate of nucleomorphs.</title>
        <authorList>
            <consortium name="DOE Joint Genome Institute"/>
            <person name="Curtis B.A."/>
            <person name="Tanifuji G."/>
            <person name="Burki F."/>
            <person name="Gruber A."/>
            <person name="Irimia M."/>
            <person name="Maruyama S."/>
            <person name="Arias M.C."/>
            <person name="Ball S.G."/>
            <person name="Gile G.H."/>
            <person name="Hirakawa Y."/>
            <person name="Hopkins J.F."/>
            <person name="Kuo A."/>
            <person name="Rensing S.A."/>
            <person name="Schmutz J."/>
            <person name="Symeonidi A."/>
            <person name="Elias M."/>
            <person name="Eveleigh R.J."/>
            <person name="Herman E.K."/>
            <person name="Klute M.J."/>
            <person name="Nakayama T."/>
            <person name="Obornik M."/>
            <person name="Reyes-Prieto A."/>
            <person name="Armbrust E.V."/>
            <person name="Aves S.J."/>
            <person name="Beiko R.G."/>
            <person name="Coutinho P."/>
            <person name="Dacks J.B."/>
            <person name="Durnford D.G."/>
            <person name="Fast N.M."/>
            <person name="Green B.R."/>
            <person name="Grisdale C.J."/>
            <person name="Hempel F."/>
            <person name="Henrissat B."/>
            <person name="Hoppner M.P."/>
            <person name="Ishida K."/>
            <person name="Kim E."/>
            <person name="Koreny L."/>
            <person name="Kroth P.G."/>
            <person name="Liu Y."/>
            <person name="Malik S.B."/>
            <person name="Maier U.G."/>
            <person name="McRose D."/>
            <person name="Mock T."/>
            <person name="Neilson J.A."/>
            <person name="Onodera N.T."/>
            <person name="Poole A.M."/>
            <person name="Pritham E.J."/>
            <person name="Richards T.A."/>
            <person name="Rocap G."/>
            <person name="Roy S.W."/>
            <person name="Sarai C."/>
            <person name="Schaack S."/>
            <person name="Shirato S."/>
            <person name="Slamovits C.H."/>
            <person name="Spencer D.F."/>
            <person name="Suzuki S."/>
            <person name="Worden A.Z."/>
            <person name="Zauner S."/>
            <person name="Barry K."/>
            <person name="Bell C."/>
            <person name="Bharti A.K."/>
            <person name="Crow J.A."/>
            <person name="Grimwood J."/>
            <person name="Kramer R."/>
            <person name="Lindquist E."/>
            <person name="Lucas S."/>
            <person name="Salamov A."/>
            <person name="McFadden G.I."/>
            <person name="Lane C.E."/>
            <person name="Keeling P.J."/>
            <person name="Gray M.W."/>
            <person name="Grigoriev I.V."/>
            <person name="Archibald J.M."/>
        </authorList>
    </citation>
    <scope>NUCLEOTIDE SEQUENCE</scope>
    <source>
        <strain evidence="7 9">CCMP2712</strain>
    </source>
</reference>
<dbReference type="EnsemblProtists" id="EKX43432">
    <property type="protein sequence ID" value="EKX43432"/>
    <property type="gene ID" value="GUITHDRAFT_110554"/>
</dbReference>
<reference evidence="9" key="2">
    <citation type="submission" date="2012-11" db="EMBL/GenBank/DDBJ databases">
        <authorList>
            <person name="Kuo A."/>
            <person name="Curtis B.A."/>
            <person name="Tanifuji G."/>
            <person name="Burki F."/>
            <person name="Gruber A."/>
            <person name="Irimia M."/>
            <person name="Maruyama S."/>
            <person name="Arias M.C."/>
            <person name="Ball S.G."/>
            <person name="Gile G.H."/>
            <person name="Hirakawa Y."/>
            <person name="Hopkins J.F."/>
            <person name="Rensing S.A."/>
            <person name="Schmutz J."/>
            <person name="Symeonidi A."/>
            <person name="Elias M."/>
            <person name="Eveleigh R.J."/>
            <person name="Herman E.K."/>
            <person name="Klute M.J."/>
            <person name="Nakayama T."/>
            <person name="Obornik M."/>
            <person name="Reyes-Prieto A."/>
            <person name="Armbrust E.V."/>
            <person name="Aves S.J."/>
            <person name="Beiko R.G."/>
            <person name="Coutinho P."/>
            <person name="Dacks J.B."/>
            <person name="Durnford D.G."/>
            <person name="Fast N.M."/>
            <person name="Green B.R."/>
            <person name="Grisdale C."/>
            <person name="Hempe F."/>
            <person name="Henrissat B."/>
            <person name="Hoppner M.P."/>
            <person name="Ishida K.-I."/>
            <person name="Kim E."/>
            <person name="Koreny L."/>
            <person name="Kroth P.G."/>
            <person name="Liu Y."/>
            <person name="Malik S.-B."/>
            <person name="Maier U.G."/>
            <person name="McRose D."/>
            <person name="Mock T."/>
            <person name="Neilson J.A."/>
            <person name="Onodera N.T."/>
            <person name="Poole A.M."/>
            <person name="Pritham E.J."/>
            <person name="Richards T.A."/>
            <person name="Rocap G."/>
            <person name="Roy S.W."/>
            <person name="Sarai C."/>
            <person name="Schaack S."/>
            <person name="Shirato S."/>
            <person name="Slamovits C.H."/>
            <person name="Spencer D.F."/>
            <person name="Suzuki S."/>
            <person name="Worden A.Z."/>
            <person name="Zauner S."/>
            <person name="Barry K."/>
            <person name="Bell C."/>
            <person name="Bharti A.K."/>
            <person name="Crow J.A."/>
            <person name="Grimwood J."/>
            <person name="Kramer R."/>
            <person name="Lindquist E."/>
            <person name="Lucas S."/>
            <person name="Salamov A."/>
            <person name="McFadden G.I."/>
            <person name="Lane C.E."/>
            <person name="Keeling P.J."/>
            <person name="Gray M.W."/>
            <person name="Grigoriev I.V."/>
            <person name="Archibald J.M."/>
        </authorList>
    </citation>
    <scope>NUCLEOTIDE SEQUENCE</scope>
    <source>
        <strain evidence="9">CCMP2712</strain>
    </source>
</reference>
<dbReference type="InterPro" id="IPR046357">
    <property type="entry name" value="PPIase_dom_sf"/>
</dbReference>
<dbReference type="PANTHER" id="PTHR10516:SF443">
    <property type="entry name" value="FK506-BINDING PROTEIN 59-RELATED"/>
    <property type="match status" value="1"/>
</dbReference>
<dbReference type="GeneID" id="17300164"/>
<dbReference type="GO" id="GO:0003755">
    <property type="term" value="F:peptidyl-prolyl cis-trans isomerase activity"/>
    <property type="evidence" value="ECO:0007669"/>
    <property type="project" value="UniProtKB-KW"/>
</dbReference>
<evidence type="ECO:0000256" key="2">
    <source>
        <dbReference type="ARBA" id="ARBA00013194"/>
    </source>
</evidence>
<evidence type="ECO:0000256" key="3">
    <source>
        <dbReference type="ARBA" id="ARBA00023110"/>
    </source>
</evidence>
<dbReference type="EMBL" id="JH993010">
    <property type="protein sequence ID" value="EKX43432.1"/>
    <property type="molecule type" value="Genomic_DNA"/>
</dbReference>
<proteinExistence type="predicted"/>
<evidence type="ECO:0000256" key="5">
    <source>
        <dbReference type="PROSITE-ProRule" id="PRU00277"/>
    </source>
</evidence>
<dbReference type="InterPro" id="IPR050689">
    <property type="entry name" value="FKBP-type_PPIase"/>
</dbReference>
<dbReference type="AlphaFoldDB" id="L1J535"/>
<keyword evidence="9" id="KW-1185">Reference proteome</keyword>
<comment type="catalytic activity">
    <reaction evidence="1 5">
        <text>[protein]-peptidylproline (omega=180) = [protein]-peptidylproline (omega=0)</text>
        <dbReference type="Rhea" id="RHEA:16237"/>
        <dbReference type="Rhea" id="RHEA-COMP:10747"/>
        <dbReference type="Rhea" id="RHEA-COMP:10748"/>
        <dbReference type="ChEBI" id="CHEBI:83833"/>
        <dbReference type="ChEBI" id="CHEBI:83834"/>
        <dbReference type="EC" id="5.2.1.8"/>
    </reaction>
</comment>
<dbReference type="RefSeq" id="XP_005830412.1">
    <property type="nucleotide sequence ID" value="XM_005830355.1"/>
</dbReference>
<organism evidence="7">
    <name type="scientific">Guillardia theta (strain CCMP2712)</name>
    <name type="common">Cryptophyte</name>
    <dbReference type="NCBI Taxonomy" id="905079"/>
    <lineage>
        <taxon>Eukaryota</taxon>
        <taxon>Cryptophyceae</taxon>
        <taxon>Pyrenomonadales</taxon>
        <taxon>Geminigeraceae</taxon>
        <taxon>Guillardia</taxon>
    </lineage>
</organism>
<name>L1J535_GUITC</name>